<organism evidence="2">
    <name type="scientific">Clostridium argentinense</name>
    <dbReference type="NCBI Taxonomy" id="29341"/>
    <lineage>
        <taxon>Bacteria</taxon>
        <taxon>Bacillati</taxon>
        <taxon>Bacillota</taxon>
        <taxon>Clostridia</taxon>
        <taxon>Eubacteriales</taxon>
        <taxon>Clostridiaceae</taxon>
        <taxon>Clostridium</taxon>
    </lineage>
</organism>
<evidence type="ECO:0000256" key="1">
    <source>
        <dbReference type="SAM" id="Phobius"/>
    </source>
</evidence>
<geneLocation type="plasmid" evidence="2">
    <name>pCAG</name>
</geneLocation>
<keyword evidence="1" id="KW-0812">Transmembrane</keyword>
<keyword evidence="1" id="KW-1133">Transmembrane helix</keyword>
<keyword evidence="2" id="KW-0614">Plasmid</keyword>
<proteinExistence type="predicted"/>
<sequence length="63" mass="7450">MSNLNRAIVVSILFLIIIIIIDKAINMICKDKKIETKRKVILLYITRIIELIIFVCYVIYSFF</sequence>
<evidence type="ECO:0000313" key="2">
    <source>
        <dbReference type="EMBL" id="BBB39319.1"/>
    </source>
</evidence>
<dbReference type="AlphaFoldDB" id="A0A7I6N2U6"/>
<feature type="transmembrane region" description="Helical" evidence="1">
    <location>
        <begin position="6"/>
        <end position="29"/>
    </location>
</feature>
<name>A0A7I6N2U6_9CLOT</name>
<protein>
    <submittedName>
        <fullName evidence="2">Uncharacterized protein</fullName>
    </submittedName>
</protein>
<dbReference type="EMBL" id="AB853998">
    <property type="protein sequence ID" value="BBB39319.1"/>
    <property type="molecule type" value="Genomic_DNA"/>
</dbReference>
<feature type="transmembrane region" description="Helical" evidence="1">
    <location>
        <begin position="41"/>
        <end position="60"/>
    </location>
</feature>
<keyword evidence="1" id="KW-0472">Membrane</keyword>
<accession>A0A7I6N2U6</accession>
<reference evidence="2" key="1">
    <citation type="journal article" date="2020" name="Anaerobe">
        <title>Analysis of a plasmid encoding botulinum neurotoxin type G gene in Clostridium argentinense.</title>
        <authorList>
            <person name="Sakaguchi Y."/>
            <person name="Uchiyama J."/>
            <person name="Take A."/>
            <person name="Gotoh K."/>
            <person name="Sakaguchi M."/>
            <person name="Suzuki T."/>
            <person name="Yamamoto Y."/>
            <person name="Hosomi K."/>
            <person name="Kohda T."/>
            <person name="Mukamoto M."/>
            <person name="Kozaki S."/>
            <person name="Hayashi S."/>
            <person name="Oguma K."/>
        </authorList>
    </citation>
    <scope>NUCLEOTIDE SEQUENCE</scope>
    <source>
        <strain evidence="2">2740</strain>
        <plasmid evidence="2">pCAG</plasmid>
    </source>
</reference>